<dbReference type="Proteomes" id="UP001626550">
    <property type="component" value="Unassembled WGS sequence"/>
</dbReference>
<evidence type="ECO:0000259" key="3">
    <source>
        <dbReference type="PROSITE" id="PS00497"/>
    </source>
</evidence>
<dbReference type="GO" id="GO:0046872">
    <property type="term" value="F:metal ion binding"/>
    <property type="evidence" value="ECO:0007669"/>
    <property type="project" value="UniProtKB-KW"/>
</dbReference>
<keyword evidence="2" id="KW-0186">Copper</keyword>
<dbReference type="InterPro" id="IPR002227">
    <property type="entry name" value="Tyrosinase_Cu-bd"/>
</dbReference>
<protein>
    <recommendedName>
        <fullName evidence="3 4">Tyrosinase copper-binding domain-containing protein</fullName>
    </recommendedName>
</protein>
<dbReference type="PRINTS" id="PR00092">
    <property type="entry name" value="TYROSINASE"/>
</dbReference>
<name>A0ABD2PQA7_9PLAT</name>
<evidence type="ECO:0000259" key="4">
    <source>
        <dbReference type="PROSITE" id="PS00498"/>
    </source>
</evidence>
<feature type="domain" description="Tyrosinase copper-binding" evidence="3">
    <location>
        <begin position="184"/>
        <end position="201"/>
    </location>
</feature>
<dbReference type="PROSITE" id="PS00498">
    <property type="entry name" value="TYROSINASE_2"/>
    <property type="match status" value="1"/>
</dbReference>
<dbReference type="PANTHER" id="PTHR11474:SF126">
    <property type="entry name" value="TYROSINASE-LIKE PROTEIN TYR-1-RELATED"/>
    <property type="match status" value="1"/>
</dbReference>
<reference evidence="5 6" key="1">
    <citation type="submission" date="2024-11" db="EMBL/GenBank/DDBJ databases">
        <title>Adaptive evolution of stress response genes in parasites aligns with host niche diversity.</title>
        <authorList>
            <person name="Hahn C."/>
            <person name="Resl P."/>
        </authorList>
    </citation>
    <scope>NUCLEOTIDE SEQUENCE [LARGE SCALE GENOMIC DNA]</scope>
    <source>
        <strain evidence="5">EGGRZ-B1_66</strain>
        <tissue evidence="5">Body</tissue>
    </source>
</reference>
<dbReference type="PANTHER" id="PTHR11474">
    <property type="entry name" value="TYROSINASE FAMILY MEMBER"/>
    <property type="match status" value="1"/>
</dbReference>
<dbReference type="EMBL" id="JBJKFK010003636">
    <property type="protein sequence ID" value="KAL3309691.1"/>
    <property type="molecule type" value="Genomic_DNA"/>
</dbReference>
<accession>A0ABD2PQA7</accession>
<keyword evidence="6" id="KW-1185">Reference proteome</keyword>
<dbReference type="Gene3D" id="1.10.1280.10">
    <property type="entry name" value="Di-copper center containing domain from catechol oxidase"/>
    <property type="match status" value="2"/>
</dbReference>
<dbReference type="InterPro" id="IPR008922">
    <property type="entry name" value="Di-copper_centre_dom_sf"/>
</dbReference>
<evidence type="ECO:0000256" key="2">
    <source>
        <dbReference type="ARBA" id="ARBA00023008"/>
    </source>
</evidence>
<comment type="caution">
    <text evidence="5">The sequence shown here is derived from an EMBL/GenBank/DDBJ whole genome shotgun (WGS) entry which is preliminary data.</text>
</comment>
<evidence type="ECO:0000313" key="6">
    <source>
        <dbReference type="Proteomes" id="UP001626550"/>
    </source>
</evidence>
<evidence type="ECO:0000256" key="1">
    <source>
        <dbReference type="ARBA" id="ARBA00022723"/>
    </source>
</evidence>
<keyword evidence="1" id="KW-0479">Metal-binding</keyword>
<feature type="domain" description="Tyrosinase copper-binding" evidence="4">
    <location>
        <begin position="432"/>
        <end position="443"/>
    </location>
</feature>
<evidence type="ECO:0000313" key="5">
    <source>
        <dbReference type="EMBL" id="KAL3309691.1"/>
    </source>
</evidence>
<dbReference type="AlphaFoldDB" id="A0ABD2PQA7"/>
<dbReference type="InterPro" id="IPR050316">
    <property type="entry name" value="Tyrosinase/Hemocyanin"/>
</dbReference>
<dbReference type="Pfam" id="PF00264">
    <property type="entry name" value="Tyrosinase"/>
    <property type="match status" value="1"/>
</dbReference>
<proteinExistence type="predicted"/>
<organism evidence="5 6">
    <name type="scientific">Cichlidogyrus casuarinus</name>
    <dbReference type="NCBI Taxonomy" id="1844966"/>
    <lineage>
        <taxon>Eukaryota</taxon>
        <taxon>Metazoa</taxon>
        <taxon>Spiralia</taxon>
        <taxon>Lophotrochozoa</taxon>
        <taxon>Platyhelminthes</taxon>
        <taxon>Monogenea</taxon>
        <taxon>Monopisthocotylea</taxon>
        <taxon>Dactylogyridea</taxon>
        <taxon>Ancyrocephalidae</taxon>
        <taxon>Cichlidogyrus</taxon>
    </lineage>
</organism>
<gene>
    <name evidence="5" type="ORF">Ciccas_011759</name>
</gene>
<sequence length="477" mass="53404">MNGNCIQCVCIDSDIPCGGPLQGICSFITPNVDELDAMVLESEFLLDDRLGWPTRFFNQICICQGNFAGPDCSVCKFGWSGPRCSVKRPAKMRRNVLTLSAEEQREFRDRVALSKRTASPWLLMNITNRDNADPINSTKLNLVPTPSIYDFFVYIHLYSARSTLINIGPNDSCDPNRHKLDFAHKGPGFTTWHRYFVMSFEQELARLGTMNSTDPIARRDGDNFALPYWDWTGAVGCPICQNDLVGAMNASRPVNQSVQSGNIDSESPFAEWSTFCPQRPGDLDCHICDPSVNWRDNPESPVAGGPLWRNISDPAIEPNFSQLPSQEAVDSCLRAVDYDVWPYRQNAGRLSFRDMLEGFTDPLAAMDQTSTPAPTTTTTVPLQSTTLDLVTVTNATSNATTTVNPVQIVFMHNLVHSYINGSWFDVATSPNDPLFWLHHSFVDKLFELWMRKQKPTPQQYPKRGCPAGKLLSPRIFA</sequence>
<dbReference type="PROSITE" id="PS00497">
    <property type="entry name" value="TYROSINASE_1"/>
    <property type="match status" value="1"/>
</dbReference>
<dbReference type="SUPFAM" id="SSF48056">
    <property type="entry name" value="Di-copper centre-containing domain"/>
    <property type="match status" value="1"/>
</dbReference>